<comment type="caution">
    <text evidence="1">The sequence shown here is derived from an EMBL/GenBank/DDBJ whole genome shotgun (WGS) entry which is preliminary data.</text>
</comment>
<reference evidence="1 2" key="1">
    <citation type="journal article" date="2018" name="Genome Biol. Evol.">
        <title>Multiple Roots of Fruiting Body Formation in Amoebozoa.</title>
        <authorList>
            <person name="Hillmann F."/>
            <person name="Forbes G."/>
            <person name="Novohradska S."/>
            <person name="Ferling I."/>
            <person name="Riege K."/>
            <person name="Groth M."/>
            <person name="Westermann M."/>
            <person name="Marz M."/>
            <person name="Spaller T."/>
            <person name="Winckler T."/>
            <person name="Schaap P."/>
            <person name="Glockner G."/>
        </authorList>
    </citation>
    <scope>NUCLEOTIDE SEQUENCE [LARGE SCALE GENOMIC DNA]</scope>
    <source>
        <strain evidence="1 2">Jena</strain>
    </source>
</reference>
<dbReference type="EMBL" id="MDYQ01000395">
    <property type="protein sequence ID" value="PRP75355.1"/>
    <property type="molecule type" value="Genomic_DNA"/>
</dbReference>
<dbReference type="Proteomes" id="UP000241769">
    <property type="component" value="Unassembled WGS sequence"/>
</dbReference>
<evidence type="ECO:0000313" key="1">
    <source>
        <dbReference type="EMBL" id="PRP75355.1"/>
    </source>
</evidence>
<proteinExistence type="predicted"/>
<evidence type="ECO:0000313" key="2">
    <source>
        <dbReference type="Proteomes" id="UP000241769"/>
    </source>
</evidence>
<keyword evidence="2" id="KW-1185">Reference proteome</keyword>
<sequence length="250" mass="27145">MLPLDEQEEGDLTVVTCTAVQTINQALLLSLTTALDGERTWKHSNYDGSDVVYNDSPAGEKIKSVTPSTLTIPSNLHAAGEICLNDTWCASDLTYDPGHYCHQLNRTAEPDMYVVDFVEHWWRSSGEVNLELEGASPISCNVAGSNPIGTDTDTVDVYNNTRVQVIYNTDSVHVQLLDTENRTVEFWLSCVCVNDYASPASPTKLSLELAAATSSKSDIYTAPPTESRQSTAAAMSVGTLVIVCLALMTM</sequence>
<gene>
    <name evidence="1" type="ORF">PROFUN_05666</name>
</gene>
<dbReference type="InParanoid" id="A0A2P6MUG1"/>
<organism evidence="1 2">
    <name type="scientific">Planoprotostelium fungivorum</name>
    <dbReference type="NCBI Taxonomy" id="1890364"/>
    <lineage>
        <taxon>Eukaryota</taxon>
        <taxon>Amoebozoa</taxon>
        <taxon>Evosea</taxon>
        <taxon>Variosea</taxon>
        <taxon>Cavosteliida</taxon>
        <taxon>Cavosteliaceae</taxon>
        <taxon>Planoprotostelium</taxon>
    </lineage>
</organism>
<protein>
    <submittedName>
        <fullName evidence="1">Uncharacterized protein</fullName>
    </submittedName>
</protein>
<dbReference type="AlphaFoldDB" id="A0A2P6MUG1"/>
<name>A0A2P6MUG1_9EUKA</name>
<accession>A0A2P6MUG1</accession>